<dbReference type="Proteomes" id="UP000541610">
    <property type="component" value="Unassembled WGS sequence"/>
</dbReference>
<dbReference type="GO" id="GO:0005737">
    <property type="term" value="C:cytoplasm"/>
    <property type="evidence" value="ECO:0007669"/>
    <property type="project" value="TreeGrafter"/>
</dbReference>
<gene>
    <name evidence="3" type="primary">VID27</name>
    <name evidence="3" type="ORF">FOZ60_015184</name>
</gene>
<dbReference type="EMBL" id="JABANP010000075">
    <property type="protein sequence ID" value="KAF4691605.1"/>
    <property type="molecule type" value="Genomic_DNA"/>
</dbReference>
<proteinExistence type="predicted"/>
<feature type="compositionally biased region" description="Basic and acidic residues" evidence="1">
    <location>
        <begin position="273"/>
        <end position="282"/>
    </location>
</feature>
<dbReference type="AlphaFoldDB" id="A0A7J6P679"/>
<reference evidence="3 4" key="1">
    <citation type="submission" date="2020-04" db="EMBL/GenBank/DDBJ databases">
        <title>Perkinsus olseni comparative genomics.</title>
        <authorList>
            <person name="Bogema D.R."/>
        </authorList>
    </citation>
    <scope>NUCLEOTIDE SEQUENCE [LARGE SCALE GENOMIC DNA]</scope>
    <source>
        <strain evidence="3">00978-12</strain>
    </source>
</reference>
<feature type="domain" description="Vacuolar import/degradation Vid27 C-terminal" evidence="2">
    <location>
        <begin position="348"/>
        <end position="592"/>
    </location>
</feature>
<name>A0A7J6P679_PEROL</name>
<dbReference type="SUPFAM" id="SSF50978">
    <property type="entry name" value="WD40 repeat-like"/>
    <property type="match status" value="1"/>
</dbReference>
<comment type="caution">
    <text evidence="3">The sequence shown here is derived from an EMBL/GenBank/DDBJ whole genome shotgun (WGS) entry which is preliminary data.</text>
</comment>
<dbReference type="PANTHER" id="PTHR31913">
    <property type="entry name" value="VACUOLAR IMPORT AND DEGRADATION PROTEIN 27"/>
    <property type="match status" value="1"/>
</dbReference>
<accession>A0A7J6P679</accession>
<protein>
    <submittedName>
        <fullName evidence="3">Vacuolar import and degradation protein 27</fullName>
    </submittedName>
</protein>
<feature type="region of interest" description="Disordered" evidence="1">
    <location>
        <begin position="9"/>
        <end position="35"/>
    </location>
</feature>
<dbReference type="InterPro" id="IPR013863">
    <property type="entry name" value="VID27_C"/>
</dbReference>
<dbReference type="Pfam" id="PF08553">
    <property type="entry name" value="VID27"/>
    <property type="match status" value="1"/>
</dbReference>
<dbReference type="InterPro" id="IPR015943">
    <property type="entry name" value="WD40/YVTN_repeat-like_dom_sf"/>
</dbReference>
<evidence type="ECO:0000259" key="2">
    <source>
        <dbReference type="Pfam" id="PF08553"/>
    </source>
</evidence>
<dbReference type="Gene3D" id="2.130.10.10">
    <property type="entry name" value="YVTN repeat-like/Quinoprotein amine dehydrogenase"/>
    <property type="match status" value="1"/>
</dbReference>
<dbReference type="OrthoDB" id="10251113at2759"/>
<dbReference type="InterPro" id="IPR040458">
    <property type="entry name" value="Vid27"/>
</dbReference>
<evidence type="ECO:0000313" key="3">
    <source>
        <dbReference type="EMBL" id="KAF4691605.1"/>
    </source>
</evidence>
<feature type="region of interest" description="Disordered" evidence="1">
    <location>
        <begin position="268"/>
        <end position="312"/>
    </location>
</feature>
<evidence type="ECO:0000313" key="4">
    <source>
        <dbReference type="Proteomes" id="UP000541610"/>
    </source>
</evidence>
<evidence type="ECO:0000256" key="1">
    <source>
        <dbReference type="SAM" id="MobiDB-lite"/>
    </source>
</evidence>
<dbReference type="InterPro" id="IPR036322">
    <property type="entry name" value="WD40_repeat_dom_sf"/>
</dbReference>
<organism evidence="3 4">
    <name type="scientific">Perkinsus olseni</name>
    <name type="common">Perkinsus atlanticus</name>
    <dbReference type="NCBI Taxonomy" id="32597"/>
    <lineage>
        <taxon>Eukaryota</taxon>
        <taxon>Sar</taxon>
        <taxon>Alveolata</taxon>
        <taxon>Perkinsozoa</taxon>
        <taxon>Perkinsea</taxon>
        <taxon>Perkinsida</taxon>
        <taxon>Perkinsidae</taxon>
        <taxon>Perkinsus</taxon>
    </lineage>
</organism>
<dbReference type="GO" id="GO:0005634">
    <property type="term" value="C:nucleus"/>
    <property type="evidence" value="ECO:0007669"/>
    <property type="project" value="TreeGrafter"/>
</dbReference>
<sequence length="611" mass="66858">MLSLVKNLFGRPPPPDVKGEDASEHGSPGQEGATAVQTATGCALDLLKGDFFVLDGGEWTSLADGLCSVTFDEALGRMYVSQEDEEVEEVFNAKQMTNVQRYDDPDDGYPCVQWIVVTKSDNMSEWGLKFRNEEAVDEFVRQVEMLGQAESTIVVQIDGLSMTAREGPGEWSPVGHSNSVMVMITQRKDFEAHLVIFDQADDSLLYSGAITAGLGFKYEWPKIMFLGFSPLSSKTPVLAIECPTHAAFASLCGALDKVQAERRFKKKIPGKPKATENEKAEEFYDVDNEQEPAERSEDASEASTTSEAWSSEDEYGRSGWRCCRKQQVDGNIENRRRRPGIRMADEADPADADKVLCMDLNVGKVVQEWNADSMRVNSLIPTSKTAQSTGEQCFMGMNDKAIFVMDPRLDSRNTNRAQTYAYASNVKLSAAATDGGGRFALGNRVGEYRLFDGQTNKEGQIKRCKTLLKGTGDPIIKVDVTFDGRYLLGTTAKYLVLIDTQLSGGVTGFDKSMGQNAPELISISLSQEDFVKYGLKDINFTPARFECGASGVEETIVTTTGSLMVSWSLKDVLRGKIHKYSVKPMGDYIVATESAPGVSESTAAGNAVVAM</sequence>
<dbReference type="PANTHER" id="PTHR31913:SF0">
    <property type="entry name" value="VACUOLAR IMPORT AND DEGRADATION PROTEIN 27"/>
    <property type="match status" value="1"/>
</dbReference>